<dbReference type="Gene3D" id="3.30.70.1820">
    <property type="entry name" value="L1 transposable element, RRM domain"/>
    <property type="match status" value="1"/>
</dbReference>
<sequence>MESREQAVRSMNIRIQRMDVQKDENIRSRVIRLFTNTLKINVQNSGIKKCHRVPYKNPGNKPPAVLVRFTSDSVRLSVLKNKKNLKKLWYTYKRGFNKNAFIIT</sequence>
<accession>A0A9P0KHT4</accession>
<reference evidence="1" key="1">
    <citation type="submission" date="2022-03" db="EMBL/GenBank/DDBJ databases">
        <authorList>
            <person name="Sayadi A."/>
        </authorList>
    </citation>
    <scope>NUCLEOTIDE SEQUENCE</scope>
</reference>
<dbReference type="Proteomes" id="UP001152888">
    <property type="component" value="Unassembled WGS sequence"/>
</dbReference>
<name>A0A9P0KHT4_ACAOB</name>
<protein>
    <submittedName>
        <fullName evidence="1">Uncharacterized protein</fullName>
    </submittedName>
</protein>
<dbReference type="EMBL" id="CAKOFQ010006843">
    <property type="protein sequence ID" value="CAH1976101.1"/>
    <property type="molecule type" value="Genomic_DNA"/>
</dbReference>
<organism evidence="1 2">
    <name type="scientific">Acanthoscelides obtectus</name>
    <name type="common">Bean weevil</name>
    <name type="synonym">Bruchus obtectus</name>
    <dbReference type="NCBI Taxonomy" id="200917"/>
    <lineage>
        <taxon>Eukaryota</taxon>
        <taxon>Metazoa</taxon>
        <taxon>Ecdysozoa</taxon>
        <taxon>Arthropoda</taxon>
        <taxon>Hexapoda</taxon>
        <taxon>Insecta</taxon>
        <taxon>Pterygota</taxon>
        <taxon>Neoptera</taxon>
        <taxon>Endopterygota</taxon>
        <taxon>Coleoptera</taxon>
        <taxon>Polyphaga</taxon>
        <taxon>Cucujiformia</taxon>
        <taxon>Chrysomeloidea</taxon>
        <taxon>Chrysomelidae</taxon>
        <taxon>Bruchinae</taxon>
        <taxon>Bruchini</taxon>
        <taxon>Acanthoscelides</taxon>
    </lineage>
</organism>
<evidence type="ECO:0000313" key="2">
    <source>
        <dbReference type="Proteomes" id="UP001152888"/>
    </source>
</evidence>
<evidence type="ECO:0000313" key="1">
    <source>
        <dbReference type="EMBL" id="CAH1976101.1"/>
    </source>
</evidence>
<proteinExistence type="predicted"/>
<gene>
    <name evidence="1" type="ORF">ACAOBT_LOCUS11955</name>
</gene>
<dbReference type="OrthoDB" id="10066957at2759"/>
<dbReference type="AlphaFoldDB" id="A0A9P0KHT4"/>
<comment type="caution">
    <text evidence="1">The sequence shown here is derived from an EMBL/GenBank/DDBJ whole genome shotgun (WGS) entry which is preliminary data.</text>
</comment>
<keyword evidence="2" id="KW-1185">Reference proteome</keyword>